<proteinExistence type="predicted"/>
<gene>
    <name evidence="2" type="ORF">PG993_013703</name>
</gene>
<protein>
    <submittedName>
        <fullName evidence="2">Uncharacterized protein</fullName>
    </submittedName>
</protein>
<name>A0ABR1RRC0_9PEZI</name>
<feature type="region of interest" description="Disordered" evidence="1">
    <location>
        <begin position="1"/>
        <end position="41"/>
    </location>
</feature>
<feature type="compositionally biased region" description="Basic and acidic residues" evidence="1">
    <location>
        <begin position="16"/>
        <end position="34"/>
    </location>
</feature>
<accession>A0ABR1RRC0</accession>
<comment type="caution">
    <text evidence="2">The sequence shown here is derived from an EMBL/GenBank/DDBJ whole genome shotgun (WGS) entry which is preliminary data.</text>
</comment>
<evidence type="ECO:0000313" key="3">
    <source>
        <dbReference type="Proteomes" id="UP001444661"/>
    </source>
</evidence>
<dbReference type="Proteomes" id="UP001444661">
    <property type="component" value="Unassembled WGS sequence"/>
</dbReference>
<keyword evidence="3" id="KW-1185">Reference proteome</keyword>
<reference evidence="2 3" key="1">
    <citation type="submission" date="2023-01" db="EMBL/GenBank/DDBJ databases">
        <title>Analysis of 21 Apiospora genomes using comparative genomics revels a genus with tremendous synthesis potential of carbohydrate active enzymes and secondary metabolites.</title>
        <authorList>
            <person name="Sorensen T."/>
        </authorList>
    </citation>
    <scope>NUCLEOTIDE SEQUENCE [LARGE SCALE GENOMIC DNA]</scope>
    <source>
        <strain evidence="2 3">CBS 33761</strain>
    </source>
</reference>
<dbReference type="EMBL" id="JAQQWK010000013">
    <property type="protein sequence ID" value="KAK8017377.1"/>
    <property type="molecule type" value="Genomic_DNA"/>
</dbReference>
<sequence length="449" mass="49422">MIPHDPTDDAASGGHDLVHPDEQKPLKPKRGPDKKPRKRHRSGQLTLIVIYKWVPSLSGKTVLPTDEMPGIWHLQRSLEDDAMLEADICHELLVGSDHTRSNEDYLAYLGCLTRSIKRLRREIRSIGSGSGPVMLSDSALMTSYVLAISNTPVEEEPIRTGLFGDPILTFDEYRSSGRLKAFFESTHFAQVRSLTMQSPKGMKVPDLLSHVLLLYASHQLIPPGYAFPADQLLTVAQGVQSCRRLVAAVADALLTVADADLLYAVHCMRVICRLSEARDDVLGAAKFACLRTYIGVMQHQLLNIRRADPAIEIFRLGALLFAYGAIAYVVAPDCLLLLAESLVDALNAPRYTEGQPPELLFWAAMLGAMASAPKPGVVIKPTDRVAVNGLRTSRYLITKVGSLARILCLKSWEEAKVILKDFIWAGHVCDKGAKYIWELANPVGALNVV</sequence>
<organism evidence="2 3">
    <name type="scientific">Apiospora rasikravindrae</name>
    <dbReference type="NCBI Taxonomy" id="990691"/>
    <lineage>
        <taxon>Eukaryota</taxon>
        <taxon>Fungi</taxon>
        <taxon>Dikarya</taxon>
        <taxon>Ascomycota</taxon>
        <taxon>Pezizomycotina</taxon>
        <taxon>Sordariomycetes</taxon>
        <taxon>Xylariomycetidae</taxon>
        <taxon>Amphisphaeriales</taxon>
        <taxon>Apiosporaceae</taxon>
        <taxon>Apiospora</taxon>
    </lineage>
</organism>
<evidence type="ECO:0000313" key="2">
    <source>
        <dbReference type="EMBL" id="KAK8017377.1"/>
    </source>
</evidence>
<evidence type="ECO:0000256" key="1">
    <source>
        <dbReference type="SAM" id="MobiDB-lite"/>
    </source>
</evidence>